<evidence type="ECO:0000313" key="4">
    <source>
        <dbReference type="EMBL" id="CAF3701751.1"/>
    </source>
</evidence>
<sequence length="261" mass="30771">MLRLPQRLIETLAEQQQQQYMTNNNNNNDKTHFHLPRMKVRIPPDLLNKLLSSLHTTSKLSKNCRYHSSFRRNQKHRKHMNRSISNESIVGTSKTTKKNDVNEDDSIDLQYSDRNRRKMRKKVEPIVKHKTPLVRHIYRRKGNPIEKRQIHSLLKKKLELDRVNKSDSETDSNNNKQKRKIKNQMIKSNNRPETREKTTMKKKDHDETTTTSNTSEETSFTNVSKLIQNKNENSLESSDSSNESSETHDKSILVENTLRTK</sequence>
<feature type="region of interest" description="Disordered" evidence="1">
    <location>
        <begin position="163"/>
        <end position="261"/>
    </location>
</feature>
<proteinExistence type="predicted"/>
<accession>A0A814B6B3</accession>
<protein>
    <submittedName>
        <fullName evidence="2">Uncharacterized protein</fullName>
    </submittedName>
</protein>
<dbReference type="Proteomes" id="UP000681722">
    <property type="component" value="Unassembled WGS sequence"/>
</dbReference>
<name>A0A814B6B3_9BILA</name>
<dbReference type="AlphaFoldDB" id="A0A814B6B3"/>
<evidence type="ECO:0000313" key="6">
    <source>
        <dbReference type="Proteomes" id="UP000663829"/>
    </source>
</evidence>
<dbReference type="EMBL" id="CAJOBC010001840">
    <property type="protein sequence ID" value="CAF3701751.1"/>
    <property type="molecule type" value="Genomic_DNA"/>
</dbReference>
<dbReference type="Proteomes" id="UP000663829">
    <property type="component" value="Unassembled WGS sequence"/>
</dbReference>
<keyword evidence="6" id="KW-1185">Reference proteome</keyword>
<feature type="compositionally biased region" description="Basic and acidic residues" evidence="1">
    <location>
        <begin position="190"/>
        <end position="208"/>
    </location>
</feature>
<dbReference type="Proteomes" id="UP000677228">
    <property type="component" value="Unassembled WGS sequence"/>
</dbReference>
<evidence type="ECO:0000256" key="1">
    <source>
        <dbReference type="SAM" id="MobiDB-lite"/>
    </source>
</evidence>
<dbReference type="EMBL" id="CAJOBA010006832">
    <property type="protein sequence ID" value="CAF3784461.1"/>
    <property type="molecule type" value="Genomic_DNA"/>
</dbReference>
<dbReference type="EMBL" id="CAJNOK010006823">
    <property type="protein sequence ID" value="CAF1015390.1"/>
    <property type="molecule type" value="Genomic_DNA"/>
</dbReference>
<reference evidence="2" key="1">
    <citation type="submission" date="2021-02" db="EMBL/GenBank/DDBJ databases">
        <authorList>
            <person name="Nowell W R."/>
        </authorList>
    </citation>
    <scope>NUCLEOTIDE SEQUENCE</scope>
</reference>
<dbReference type="EMBL" id="CAJNOQ010001840">
    <property type="protein sequence ID" value="CAF0922643.1"/>
    <property type="molecule type" value="Genomic_DNA"/>
</dbReference>
<evidence type="ECO:0000313" key="5">
    <source>
        <dbReference type="EMBL" id="CAF3784461.1"/>
    </source>
</evidence>
<evidence type="ECO:0000313" key="3">
    <source>
        <dbReference type="EMBL" id="CAF1015390.1"/>
    </source>
</evidence>
<evidence type="ECO:0000313" key="2">
    <source>
        <dbReference type="EMBL" id="CAF0922643.1"/>
    </source>
</evidence>
<dbReference type="Proteomes" id="UP000682733">
    <property type="component" value="Unassembled WGS sequence"/>
</dbReference>
<comment type="caution">
    <text evidence="2">The sequence shown here is derived from an EMBL/GenBank/DDBJ whole genome shotgun (WGS) entry which is preliminary data.</text>
</comment>
<gene>
    <name evidence="2" type="ORF">GPM918_LOCUS9741</name>
    <name evidence="3" type="ORF">OVA965_LOCUS15255</name>
    <name evidence="4" type="ORF">SRO942_LOCUS9742</name>
    <name evidence="5" type="ORF">TMI583_LOCUS15261</name>
</gene>
<feature type="compositionally biased region" description="Low complexity" evidence="1">
    <location>
        <begin position="209"/>
        <end position="222"/>
    </location>
</feature>
<organism evidence="2 6">
    <name type="scientific">Didymodactylos carnosus</name>
    <dbReference type="NCBI Taxonomy" id="1234261"/>
    <lineage>
        <taxon>Eukaryota</taxon>
        <taxon>Metazoa</taxon>
        <taxon>Spiralia</taxon>
        <taxon>Gnathifera</taxon>
        <taxon>Rotifera</taxon>
        <taxon>Eurotatoria</taxon>
        <taxon>Bdelloidea</taxon>
        <taxon>Philodinida</taxon>
        <taxon>Philodinidae</taxon>
        <taxon>Didymodactylos</taxon>
    </lineage>
</organism>
<feature type="compositionally biased region" description="Low complexity" evidence="1">
    <location>
        <begin position="229"/>
        <end position="244"/>
    </location>
</feature>